<dbReference type="Proteomes" id="UP000189670">
    <property type="component" value="Unassembled WGS sequence"/>
</dbReference>
<protein>
    <submittedName>
        <fullName evidence="7">Cytoplasmic protein</fullName>
    </submittedName>
</protein>
<dbReference type="PANTHER" id="PTHR35401">
    <property type="entry name" value="COPG FAMILY HELIX-TURN-HELIX PROTEIN-RELATED-RELATED"/>
    <property type="match status" value="1"/>
</dbReference>
<evidence type="ECO:0000313" key="8">
    <source>
        <dbReference type="Proteomes" id="UP000189670"/>
    </source>
</evidence>
<keyword evidence="1" id="KW-0678">Repressor</keyword>
<dbReference type="PANTHER" id="PTHR35401:SF1">
    <property type="entry name" value="CYTOPLASMIC PROTEIN"/>
    <property type="match status" value="1"/>
</dbReference>
<evidence type="ECO:0000256" key="5">
    <source>
        <dbReference type="ARBA" id="ARBA00023163"/>
    </source>
</evidence>
<comment type="caution">
    <text evidence="7">The sequence shown here is derived from an EMBL/GenBank/DDBJ whole genome shotgun (WGS) entry which is preliminary data.</text>
</comment>
<evidence type="ECO:0000256" key="6">
    <source>
        <dbReference type="ARBA" id="ARBA00049988"/>
    </source>
</evidence>
<gene>
    <name evidence="7" type="ORF">OMM_10224</name>
</gene>
<keyword evidence="2" id="KW-1277">Toxin-antitoxin system</keyword>
<evidence type="ECO:0000256" key="4">
    <source>
        <dbReference type="ARBA" id="ARBA00023125"/>
    </source>
</evidence>
<reference evidence="8" key="1">
    <citation type="submission" date="2012-11" db="EMBL/GenBank/DDBJ databases">
        <authorList>
            <person name="Lucero-Rivera Y.E."/>
            <person name="Tovar-Ramirez D."/>
        </authorList>
    </citation>
    <scope>NUCLEOTIDE SEQUENCE [LARGE SCALE GENOMIC DNA]</scope>
    <source>
        <strain evidence="8">Araruama</strain>
    </source>
</reference>
<dbReference type="AlphaFoldDB" id="A0A1V1P1H9"/>
<organism evidence="7 8">
    <name type="scientific">Candidatus Magnetoglobus multicellularis str. Araruama</name>
    <dbReference type="NCBI Taxonomy" id="890399"/>
    <lineage>
        <taxon>Bacteria</taxon>
        <taxon>Pseudomonadati</taxon>
        <taxon>Thermodesulfobacteriota</taxon>
        <taxon>Desulfobacteria</taxon>
        <taxon>Desulfobacterales</taxon>
        <taxon>Desulfobacteraceae</taxon>
        <taxon>Candidatus Magnetoglobus</taxon>
    </lineage>
</organism>
<dbReference type="InterPro" id="IPR010985">
    <property type="entry name" value="Ribbon_hlx_hlx"/>
</dbReference>
<comment type="similarity">
    <text evidence="6">Belongs to the TacA antitoxin family.</text>
</comment>
<evidence type="ECO:0000256" key="3">
    <source>
        <dbReference type="ARBA" id="ARBA00023015"/>
    </source>
</evidence>
<proteinExistence type="inferred from homology"/>
<sequence>MQHVKTARIGLRATLQQQSLIRNAAKIRHQSVTEFILQSACINAENTLLDQKIFFADNNDWKAFTDTLERPPKHKPALEKLLTEMAPWEE</sequence>
<evidence type="ECO:0000313" key="7">
    <source>
        <dbReference type="EMBL" id="ETR68727.1"/>
    </source>
</evidence>
<dbReference type="Gene3D" id="1.20.5.780">
    <property type="entry name" value="Single helix bin"/>
    <property type="match status" value="1"/>
</dbReference>
<name>A0A1V1P1H9_9BACT</name>
<dbReference type="SUPFAM" id="SSF47598">
    <property type="entry name" value="Ribbon-helix-helix"/>
    <property type="match status" value="1"/>
</dbReference>
<keyword evidence="5" id="KW-0804">Transcription</keyword>
<keyword evidence="4" id="KW-0238">DNA-binding</keyword>
<evidence type="ECO:0000256" key="1">
    <source>
        <dbReference type="ARBA" id="ARBA00022491"/>
    </source>
</evidence>
<dbReference type="GO" id="GO:0006355">
    <property type="term" value="P:regulation of DNA-templated transcription"/>
    <property type="evidence" value="ECO:0007669"/>
    <property type="project" value="InterPro"/>
</dbReference>
<dbReference type="EMBL" id="ATBP01000849">
    <property type="protein sequence ID" value="ETR68727.1"/>
    <property type="molecule type" value="Genomic_DNA"/>
</dbReference>
<evidence type="ECO:0000256" key="2">
    <source>
        <dbReference type="ARBA" id="ARBA00022649"/>
    </source>
</evidence>
<dbReference type="GO" id="GO:0003677">
    <property type="term" value="F:DNA binding"/>
    <property type="evidence" value="ECO:0007669"/>
    <property type="project" value="UniProtKB-KW"/>
</dbReference>
<keyword evidence="3" id="KW-0805">Transcription regulation</keyword>
<dbReference type="Pfam" id="PF08681">
    <property type="entry name" value="TacA1"/>
    <property type="match status" value="1"/>
</dbReference>
<accession>A0A1V1P1H9</accession>
<dbReference type="InterPro" id="IPR014795">
    <property type="entry name" value="TacA_1-like"/>
</dbReference>